<keyword evidence="2" id="KW-1185">Reference proteome</keyword>
<dbReference type="RefSeq" id="WP_126312211.1">
    <property type="nucleotide sequence ID" value="NZ_CP065748.1"/>
</dbReference>
<reference evidence="1 2" key="1">
    <citation type="submission" date="2020-12" db="EMBL/GenBank/DDBJ databases">
        <title>FDA dAtabase for Regulatory Grade micrObial Sequences (FDA-ARGOS): Supporting development and validation of Infectious Disease Dx tests.</title>
        <authorList>
            <person name="Sproer C."/>
            <person name="Gronow S."/>
            <person name="Severitt S."/>
            <person name="Schroder I."/>
            <person name="Tallon L."/>
            <person name="Sadzewicz L."/>
            <person name="Zhao X."/>
            <person name="Boylan J."/>
            <person name="Ott S."/>
            <person name="Bowen H."/>
            <person name="Vavikolanu K."/>
            <person name="Mehta A."/>
            <person name="Aluvathingal J."/>
            <person name="Nadendla S."/>
            <person name="Lowell S."/>
            <person name="Myers T."/>
            <person name="Yan Y."/>
            <person name="Sichtig H."/>
        </authorList>
    </citation>
    <scope>NUCLEOTIDE SEQUENCE [LARGE SCALE GENOMIC DNA]</scope>
    <source>
        <strain evidence="1 2">FDAARGOS_890</strain>
    </source>
</reference>
<protein>
    <recommendedName>
        <fullName evidence="3">Transposase</fullName>
    </recommendedName>
</protein>
<dbReference type="Proteomes" id="UP000595064">
    <property type="component" value="Chromosome"/>
</dbReference>
<sequence>MKVRTFIDEQCKRFGFKPICKASQIAPSGYCRRAARLRNPALLPTRTQRYASLAPQIGRV</sequence>
<dbReference type="EMBL" id="CP065748">
    <property type="protein sequence ID" value="QPS82867.1"/>
    <property type="molecule type" value="Genomic_DNA"/>
</dbReference>
<dbReference type="GeneID" id="83665029"/>
<proteinExistence type="predicted"/>
<evidence type="ECO:0008006" key="3">
    <source>
        <dbReference type="Google" id="ProtNLM"/>
    </source>
</evidence>
<evidence type="ECO:0000313" key="2">
    <source>
        <dbReference type="Proteomes" id="UP000595064"/>
    </source>
</evidence>
<dbReference type="AlphaFoldDB" id="A0A7T3DFF2"/>
<organism evidence="1 2">
    <name type="scientific">Delftia lacustris</name>
    <dbReference type="NCBI Taxonomy" id="558537"/>
    <lineage>
        <taxon>Bacteria</taxon>
        <taxon>Pseudomonadati</taxon>
        <taxon>Pseudomonadota</taxon>
        <taxon>Betaproteobacteria</taxon>
        <taxon>Burkholderiales</taxon>
        <taxon>Comamonadaceae</taxon>
        <taxon>Delftia</taxon>
    </lineage>
</organism>
<dbReference type="KEGG" id="dla:I6G47_07250"/>
<accession>A0A7T3DFF2</accession>
<evidence type="ECO:0000313" key="1">
    <source>
        <dbReference type="EMBL" id="QPS82867.1"/>
    </source>
</evidence>
<gene>
    <name evidence="1" type="ORF">I6G47_07250</name>
</gene>
<name>A0A7T3DFF2_9BURK</name>